<dbReference type="Pfam" id="PF17042">
    <property type="entry name" value="NBD_C"/>
    <property type="match status" value="1"/>
</dbReference>
<feature type="domain" description="Four-carbon acid sugar kinase nucleotide binding" evidence="8">
    <location>
        <begin position="251"/>
        <end position="418"/>
    </location>
</feature>
<evidence type="ECO:0000313" key="9">
    <source>
        <dbReference type="EMBL" id="RKQ15599.1"/>
    </source>
</evidence>
<evidence type="ECO:0000256" key="4">
    <source>
        <dbReference type="ARBA" id="ARBA00022777"/>
    </source>
</evidence>
<protein>
    <recommendedName>
        <fullName evidence="11">Four-carbon acid sugar kinase family protein</fullName>
    </recommendedName>
</protein>
<dbReference type="InterPro" id="IPR010737">
    <property type="entry name" value="4-carb_acid_sugar_kinase_N"/>
</dbReference>
<gene>
    <name evidence="9" type="ORF">D8M05_10040</name>
</gene>
<sequence length="433" mass="47388">MNRSIGIIADDLTGANDSGIQFTKKGMTTSVYFQLPSSNDNLDNSIVIDTNSRALLKEEAISATRQASLFLKNAGYKHIYKKMDSTLRGHIGSELMPLREVFHPELVVIAPAFPSLGRTTRNGIHYVNGEEITETEFSRDPKHPVTTSYIPELIQNETGEVVGLITKSMLEEQLSTFREKIQAFINNKVTFVVCDAESEEDLLNAAIKIDSVTKNVIWAGSAGLAEVLPEVLGIHGKVDKPSISTTSQVMTVCGSLSQVTQNQVKFAISQSNVSAIRIDTTQIFQENWKQYQNDYINECLKELKIGKDIVIYVPSDNQVRELVQQIGKELGLSGNQIGERISGALGQIVTEVYESYQNISGLVLIGGDTSKDTLKNLGGIGIRLIKQVEAGIPLGSLIGIKRVLNVVTKAGAFGKENSIYHAMQDLKGVNNND</sequence>
<dbReference type="RefSeq" id="WP_121131376.1">
    <property type="nucleotide sequence ID" value="NZ_JBHUFK010000043.1"/>
</dbReference>
<comment type="similarity">
    <text evidence="1">Belongs to the four-carbon acid sugar kinase family.</text>
</comment>
<organism evidence="9 10">
    <name type="scientific">Oceanobacillus bengalensis</name>
    <dbReference type="NCBI Taxonomy" id="1435466"/>
    <lineage>
        <taxon>Bacteria</taxon>
        <taxon>Bacillati</taxon>
        <taxon>Bacillota</taxon>
        <taxon>Bacilli</taxon>
        <taxon>Bacillales</taxon>
        <taxon>Bacillaceae</taxon>
        <taxon>Oceanobacillus</taxon>
    </lineage>
</organism>
<keyword evidence="10" id="KW-1185">Reference proteome</keyword>
<dbReference type="InterPro" id="IPR031475">
    <property type="entry name" value="NBD_C"/>
</dbReference>
<name>A0A494YZD5_9BACI</name>
<dbReference type="InterPro" id="IPR042213">
    <property type="entry name" value="NBD_C_sf"/>
</dbReference>
<evidence type="ECO:0000256" key="3">
    <source>
        <dbReference type="ARBA" id="ARBA00022741"/>
    </source>
</evidence>
<dbReference type="Gene3D" id="3.40.50.10840">
    <property type="entry name" value="Putative sugar-binding, N-terminal domain"/>
    <property type="match status" value="1"/>
</dbReference>
<keyword evidence="2" id="KW-0808">Transferase</keyword>
<feature type="domain" description="Four-carbon acid sugar kinase N-terminal" evidence="7">
    <location>
        <begin position="5"/>
        <end position="227"/>
    </location>
</feature>
<evidence type="ECO:0000259" key="7">
    <source>
        <dbReference type="Pfam" id="PF07005"/>
    </source>
</evidence>
<proteinExistence type="inferred from homology"/>
<keyword evidence="3" id="KW-0547">Nucleotide-binding</keyword>
<evidence type="ECO:0000256" key="5">
    <source>
        <dbReference type="ARBA" id="ARBA00022840"/>
    </source>
</evidence>
<reference evidence="9 10" key="1">
    <citation type="journal article" date="2015" name="Antonie Van Leeuwenhoek">
        <title>Oceanobacillus bengalensis sp. nov., a bacterium isolated from seawater of the Bay of Bengal.</title>
        <authorList>
            <person name="Yongchang O."/>
            <person name="Xiang W."/>
            <person name="Wang G."/>
        </authorList>
    </citation>
    <scope>NUCLEOTIDE SEQUENCE [LARGE SCALE GENOMIC DNA]</scope>
    <source>
        <strain evidence="9 10">MCCC 1K00260</strain>
    </source>
</reference>
<comment type="caution">
    <text evidence="9">The sequence shown here is derived from an EMBL/GenBank/DDBJ whole genome shotgun (WGS) entry which is preliminary data.</text>
</comment>
<keyword evidence="4" id="KW-0418">Kinase</keyword>
<dbReference type="InterPro" id="IPR037051">
    <property type="entry name" value="4-carb_acid_sugar_kinase_N_sf"/>
</dbReference>
<keyword evidence="5" id="KW-0067">ATP-binding</keyword>
<dbReference type="Proteomes" id="UP000281813">
    <property type="component" value="Unassembled WGS sequence"/>
</dbReference>
<evidence type="ECO:0000259" key="8">
    <source>
        <dbReference type="Pfam" id="PF17042"/>
    </source>
</evidence>
<dbReference type="SUPFAM" id="SSF142764">
    <property type="entry name" value="YgbK-like"/>
    <property type="match status" value="1"/>
</dbReference>
<evidence type="ECO:0000313" key="10">
    <source>
        <dbReference type="Proteomes" id="UP000281813"/>
    </source>
</evidence>
<keyword evidence="6" id="KW-0119">Carbohydrate metabolism</keyword>
<accession>A0A494YZD5</accession>
<dbReference type="EMBL" id="RBZO01000013">
    <property type="protein sequence ID" value="RKQ15599.1"/>
    <property type="molecule type" value="Genomic_DNA"/>
</dbReference>
<dbReference type="OrthoDB" id="9778478at2"/>
<dbReference type="AlphaFoldDB" id="A0A494YZD5"/>
<dbReference type="Pfam" id="PF07005">
    <property type="entry name" value="SBD_N"/>
    <property type="match status" value="1"/>
</dbReference>
<dbReference type="Gene3D" id="3.40.980.20">
    <property type="entry name" value="Four-carbon acid sugar kinase, nucleotide binding domain"/>
    <property type="match status" value="1"/>
</dbReference>
<evidence type="ECO:0000256" key="6">
    <source>
        <dbReference type="ARBA" id="ARBA00023277"/>
    </source>
</evidence>
<dbReference type="GO" id="GO:0016301">
    <property type="term" value="F:kinase activity"/>
    <property type="evidence" value="ECO:0007669"/>
    <property type="project" value="UniProtKB-KW"/>
</dbReference>
<dbReference type="GO" id="GO:0005524">
    <property type="term" value="F:ATP binding"/>
    <property type="evidence" value="ECO:0007669"/>
    <property type="project" value="UniProtKB-KW"/>
</dbReference>
<evidence type="ECO:0008006" key="11">
    <source>
        <dbReference type="Google" id="ProtNLM"/>
    </source>
</evidence>
<evidence type="ECO:0000256" key="2">
    <source>
        <dbReference type="ARBA" id="ARBA00022679"/>
    </source>
</evidence>
<evidence type="ECO:0000256" key="1">
    <source>
        <dbReference type="ARBA" id="ARBA00005715"/>
    </source>
</evidence>